<protein>
    <submittedName>
        <fullName evidence="7">Cell wall-associated NlpC family hydrolase</fullName>
    </submittedName>
</protein>
<dbReference type="AlphaFoldDB" id="A0A3N2BDQ9"/>
<feature type="compositionally biased region" description="Low complexity" evidence="5">
    <location>
        <begin position="123"/>
        <end position="138"/>
    </location>
</feature>
<comment type="similarity">
    <text evidence="1">Belongs to the peptidase C40 family.</text>
</comment>
<evidence type="ECO:0000256" key="2">
    <source>
        <dbReference type="ARBA" id="ARBA00022670"/>
    </source>
</evidence>
<dbReference type="PROSITE" id="PS51935">
    <property type="entry name" value="NLPC_P60"/>
    <property type="match status" value="1"/>
</dbReference>
<evidence type="ECO:0000256" key="3">
    <source>
        <dbReference type="ARBA" id="ARBA00022801"/>
    </source>
</evidence>
<keyword evidence="3 7" id="KW-0378">Hydrolase</keyword>
<dbReference type="Pfam" id="PF00877">
    <property type="entry name" value="NLPC_P60"/>
    <property type="match status" value="1"/>
</dbReference>
<reference evidence="7 8" key="1">
    <citation type="submission" date="2018-11" db="EMBL/GenBank/DDBJ databases">
        <title>Sequencing the genomes of 1000 actinobacteria strains.</title>
        <authorList>
            <person name="Klenk H.-P."/>
        </authorList>
    </citation>
    <scope>NUCLEOTIDE SEQUENCE [LARGE SCALE GENOMIC DNA]</scope>
    <source>
        <strain evidence="7 8">DSM 11294</strain>
    </source>
</reference>
<evidence type="ECO:0000259" key="6">
    <source>
        <dbReference type="PROSITE" id="PS51935"/>
    </source>
</evidence>
<accession>A0A3N2BDQ9</accession>
<proteinExistence type="inferred from homology"/>
<dbReference type="PANTHER" id="PTHR47053:SF1">
    <property type="entry name" value="MUREIN DD-ENDOPEPTIDASE MEPH-RELATED"/>
    <property type="match status" value="1"/>
</dbReference>
<dbReference type="RefSeq" id="WP_211336095.1">
    <property type="nucleotide sequence ID" value="NZ_RKHK01000001.1"/>
</dbReference>
<evidence type="ECO:0000256" key="4">
    <source>
        <dbReference type="ARBA" id="ARBA00022807"/>
    </source>
</evidence>
<evidence type="ECO:0000256" key="5">
    <source>
        <dbReference type="SAM" id="MobiDB-lite"/>
    </source>
</evidence>
<gene>
    <name evidence="7" type="ORF">EDD31_1770</name>
</gene>
<dbReference type="PANTHER" id="PTHR47053">
    <property type="entry name" value="MUREIN DD-ENDOPEPTIDASE MEPH-RELATED"/>
    <property type="match status" value="1"/>
</dbReference>
<name>A0A3N2BDQ9_9MICO</name>
<dbReference type="GO" id="GO:0008234">
    <property type="term" value="F:cysteine-type peptidase activity"/>
    <property type="evidence" value="ECO:0007669"/>
    <property type="project" value="UniProtKB-KW"/>
</dbReference>
<dbReference type="InterPro" id="IPR000064">
    <property type="entry name" value="NLP_P60_dom"/>
</dbReference>
<evidence type="ECO:0000256" key="1">
    <source>
        <dbReference type="ARBA" id="ARBA00007074"/>
    </source>
</evidence>
<evidence type="ECO:0000313" key="8">
    <source>
        <dbReference type="Proteomes" id="UP000280668"/>
    </source>
</evidence>
<dbReference type="SUPFAM" id="SSF54001">
    <property type="entry name" value="Cysteine proteinases"/>
    <property type="match status" value="1"/>
</dbReference>
<feature type="region of interest" description="Disordered" evidence="5">
    <location>
        <begin position="123"/>
        <end position="161"/>
    </location>
</feature>
<keyword evidence="8" id="KW-1185">Reference proteome</keyword>
<sequence>MNAQTEIRRHRAAGRPRTPLTSLASGARRGALVAASSSLAITIAASAAAAAPDTAARTALPKVADITSTDLVNDALSNSPSFSVPADAEYVTGPRASVAFTAAPETPALAAPQAPAPLEPAVEATVAPEPAAAPAAEPAAEEPAVEAAAEAPAAEEPAPAAASSAIGDQIVAIARQYNGTPYAFGGSTPAGFDCSGFTQYVFAQVGISIPRSSGAQQGAGRVVSAAEARPGDLVWAPGHVGIYTGNGNHIAARNPSSPLHESPMYRNFTFIRVAG</sequence>
<feature type="region of interest" description="Disordered" evidence="5">
    <location>
        <begin position="1"/>
        <end position="22"/>
    </location>
</feature>
<dbReference type="EMBL" id="RKHK01000001">
    <property type="protein sequence ID" value="ROR73393.1"/>
    <property type="molecule type" value="Genomic_DNA"/>
</dbReference>
<dbReference type="Gene3D" id="3.90.1720.10">
    <property type="entry name" value="endopeptidase domain like (from Nostoc punctiforme)"/>
    <property type="match status" value="1"/>
</dbReference>
<dbReference type="Proteomes" id="UP000280668">
    <property type="component" value="Unassembled WGS sequence"/>
</dbReference>
<feature type="domain" description="NlpC/P60" evidence="6">
    <location>
        <begin position="164"/>
        <end position="275"/>
    </location>
</feature>
<keyword evidence="2" id="KW-0645">Protease</keyword>
<feature type="compositionally biased region" description="Low complexity" evidence="5">
    <location>
        <begin position="145"/>
        <end position="161"/>
    </location>
</feature>
<dbReference type="InterPro" id="IPR051202">
    <property type="entry name" value="Peptidase_C40"/>
</dbReference>
<dbReference type="InterPro" id="IPR038765">
    <property type="entry name" value="Papain-like_cys_pep_sf"/>
</dbReference>
<evidence type="ECO:0000313" key="7">
    <source>
        <dbReference type="EMBL" id="ROR73393.1"/>
    </source>
</evidence>
<organism evidence="7 8">
    <name type="scientific">Bogoriella caseilytica</name>
    <dbReference type="NCBI Taxonomy" id="56055"/>
    <lineage>
        <taxon>Bacteria</taxon>
        <taxon>Bacillati</taxon>
        <taxon>Actinomycetota</taxon>
        <taxon>Actinomycetes</taxon>
        <taxon>Micrococcales</taxon>
        <taxon>Bogoriellaceae</taxon>
        <taxon>Bogoriella</taxon>
    </lineage>
</organism>
<keyword evidence="4" id="KW-0788">Thiol protease</keyword>
<comment type="caution">
    <text evidence="7">The sequence shown here is derived from an EMBL/GenBank/DDBJ whole genome shotgun (WGS) entry which is preliminary data.</text>
</comment>
<dbReference type="GO" id="GO:0006508">
    <property type="term" value="P:proteolysis"/>
    <property type="evidence" value="ECO:0007669"/>
    <property type="project" value="UniProtKB-KW"/>
</dbReference>